<keyword evidence="3 4" id="KW-1015">Disulfide bond</keyword>
<dbReference type="Pfam" id="PF00084">
    <property type="entry name" value="Sushi"/>
    <property type="match status" value="3"/>
</dbReference>
<feature type="disulfide bond" evidence="4">
    <location>
        <begin position="288"/>
        <end position="315"/>
    </location>
</feature>
<name>A0A6A0GYZ1_HYAAZ</name>
<keyword evidence="2" id="KW-0677">Repeat</keyword>
<dbReference type="SUPFAM" id="SSF57535">
    <property type="entry name" value="Complement control module/SCR domain"/>
    <property type="match status" value="4"/>
</dbReference>
<dbReference type="InterPro" id="IPR036179">
    <property type="entry name" value="Ig-like_dom_sf"/>
</dbReference>
<comment type="caution">
    <text evidence="4">Lacks conserved residue(s) required for the propagation of feature annotation.</text>
</comment>
<sequence length="321" mass="34353">MMAAESLPPAIVWHVAGWSLSSSERDLHYRLSVYYARQHDSGTFTCTAPSALTNSITILVKELRCAELVVARSVPESALPAVVFGRRQTRGDDRVIVAGSGTTMGSSRFFTCFDGYVLNGPQQMTCLPSVPPACEVVRCPALPPLPPLVRLRHLSLTAGGVALFACPLSYALTAAPSIVCLTNGTWSAPVPHCKEVVCPAPESPEHGSVSTAALRRVGDVAVYSCDEAFVLQGPRIVTCTNAGTWSKPKPNCEWDCVISCQSPGNPRNGRVSPRLLRYRLEAQLLVSCSPGYRPAGPDRLKCLRTGKWSAPLPPCVPVIAG</sequence>
<dbReference type="PROSITE" id="PS50923">
    <property type="entry name" value="SUSHI"/>
    <property type="match status" value="3"/>
</dbReference>
<feature type="disulfide bond" evidence="4">
    <location>
        <begin position="225"/>
        <end position="252"/>
    </location>
</feature>
<dbReference type="AlphaFoldDB" id="A0A6A0GYZ1"/>
<dbReference type="SMART" id="SM00032">
    <property type="entry name" value="CCP"/>
    <property type="match status" value="4"/>
</dbReference>
<feature type="domain" description="Sushi" evidence="5">
    <location>
        <begin position="258"/>
        <end position="317"/>
    </location>
</feature>
<dbReference type="PANTHER" id="PTHR45656">
    <property type="entry name" value="PROTEIN CBR-CLEC-78"/>
    <property type="match status" value="1"/>
</dbReference>
<organism evidence="6">
    <name type="scientific">Hyalella azteca</name>
    <name type="common">Amphipod</name>
    <dbReference type="NCBI Taxonomy" id="294128"/>
    <lineage>
        <taxon>Eukaryota</taxon>
        <taxon>Metazoa</taxon>
        <taxon>Ecdysozoa</taxon>
        <taxon>Arthropoda</taxon>
        <taxon>Crustacea</taxon>
        <taxon>Multicrustacea</taxon>
        <taxon>Malacostraca</taxon>
        <taxon>Eumalacostraca</taxon>
        <taxon>Peracarida</taxon>
        <taxon>Amphipoda</taxon>
        <taxon>Senticaudata</taxon>
        <taxon>Talitrida</taxon>
        <taxon>Talitroidea</taxon>
        <taxon>Hyalellidae</taxon>
        <taxon>Hyalella</taxon>
    </lineage>
</organism>
<accession>A0A6A0GYZ1</accession>
<comment type="caution">
    <text evidence="6">The sequence shown here is derived from an EMBL/GenBank/DDBJ whole genome shotgun (WGS) entry which is preliminary data.</text>
</comment>
<proteinExistence type="predicted"/>
<evidence type="ECO:0000256" key="2">
    <source>
        <dbReference type="ARBA" id="ARBA00022737"/>
    </source>
</evidence>
<dbReference type="InterPro" id="IPR051277">
    <property type="entry name" value="SEZ6_CSMD_C4BPB_Regulators"/>
</dbReference>
<dbReference type="PANTHER" id="PTHR45656:SF4">
    <property type="entry name" value="PROTEIN CBR-CLEC-78"/>
    <property type="match status" value="1"/>
</dbReference>
<reference evidence="6" key="1">
    <citation type="submission" date="2014-08" db="EMBL/GenBank/DDBJ databases">
        <authorList>
            <person name="Murali S."/>
            <person name="Richards S."/>
            <person name="Bandaranaike D."/>
            <person name="Bellair M."/>
            <person name="Blankenburg K."/>
            <person name="Chao H."/>
            <person name="Dinh H."/>
            <person name="Doddapaneni H."/>
            <person name="Dugan-Rocha S."/>
            <person name="Elkadiri S."/>
            <person name="Gnanaolivu R."/>
            <person name="Hughes D."/>
            <person name="Lee S."/>
            <person name="Li M."/>
            <person name="Ming W."/>
            <person name="Munidasa M."/>
            <person name="Muniz J."/>
            <person name="Nguyen L."/>
            <person name="Osuji N."/>
            <person name="Pu L.-L."/>
            <person name="Puazo M."/>
            <person name="Skinner E."/>
            <person name="Qu C."/>
            <person name="Quiroz J."/>
            <person name="Raj R."/>
            <person name="Weissenberger G."/>
            <person name="Xin Y."/>
            <person name="Zou X."/>
            <person name="Han Y."/>
            <person name="Worley K."/>
            <person name="Muzny D."/>
            <person name="Gibbs R."/>
        </authorList>
    </citation>
    <scope>NUCLEOTIDE SEQUENCE</scope>
    <source>
        <strain evidence="6">HAZT.00-mixed</strain>
        <tissue evidence="6">Whole organism</tissue>
    </source>
</reference>
<dbReference type="Proteomes" id="UP000711488">
    <property type="component" value="Unassembled WGS sequence"/>
</dbReference>
<dbReference type="EMBL" id="JQDR03011760">
    <property type="protein sequence ID" value="KAA0192257.1"/>
    <property type="molecule type" value="Genomic_DNA"/>
</dbReference>
<evidence type="ECO:0000256" key="1">
    <source>
        <dbReference type="ARBA" id="ARBA00022729"/>
    </source>
</evidence>
<dbReference type="InterPro" id="IPR035976">
    <property type="entry name" value="Sushi/SCR/CCP_sf"/>
</dbReference>
<keyword evidence="1" id="KW-0732">Signal</keyword>
<feature type="domain" description="Sushi" evidence="5">
    <location>
        <begin position="137"/>
        <end position="195"/>
    </location>
</feature>
<protein>
    <recommendedName>
        <fullName evidence="5">Sushi domain-containing protein</fullName>
    </recommendedName>
</protein>
<feature type="domain" description="Sushi" evidence="5">
    <location>
        <begin position="196"/>
        <end position="254"/>
    </location>
</feature>
<keyword evidence="4" id="KW-0768">Sushi</keyword>
<reference evidence="6" key="2">
    <citation type="journal article" date="2018" name="Environ. Sci. Technol.">
        <title>The Toxicogenome of Hyalella azteca: A Model for Sediment Ecotoxicology and Evolutionary Toxicology.</title>
        <authorList>
            <person name="Poynton H.C."/>
            <person name="Hasenbein S."/>
            <person name="Benoit J.B."/>
            <person name="Sepulveda M.S."/>
            <person name="Poelchau M.F."/>
            <person name="Hughes D.S.T."/>
            <person name="Murali S.C."/>
            <person name="Chen S."/>
            <person name="Glastad K.M."/>
            <person name="Goodisman M.A.D."/>
            <person name="Werren J.H."/>
            <person name="Vineis J.H."/>
            <person name="Bowen J.L."/>
            <person name="Friedrich M."/>
            <person name="Jones J."/>
            <person name="Robertson H.M."/>
            <person name="Feyereisen R."/>
            <person name="Mechler-Hickson A."/>
            <person name="Mathers N."/>
            <person name="Lee C.E."/>
            <person name="Colbourne J.K."/>
            <person name="Biales A."/>
            <person name="Johnston J.S."/>
            <person name="Wellborn G.A."/>
            <person name="Rosendale A.J."/>
            <person name="Cridge A.G."/>
            <person name="Munoz-Torres M.C."/>
            <person name="Bain P.A."/>
            <person name="Manny A.R."/>
            <person name="Major K.M."/>
            <person name="Lambert F.N."/>
            <person name="Vulpe C.D."/>
            <person name="Tuck P."/>
            <person name="Blalock B.J."/>
            <person name="Lin Y.Y."/>
            <person name="Smith M.E."/>
            <person name="Ochoa-Acuna H."/>
            <person name="Chen M.M."/>
            <person name="Childers C.P."/>
            <person name="Qu J."/>
            <person name="Dugan S."/>
            <person name="Lee S.L."/>
            <person name="Chao H."/>
            <person name="Dinh H."/>
            <person name="Han Y."/>
            <person name="Doddapaneni H."/>
            <person name="Worley K.C."/>
            <person name="Muzny D.M."/>
            <person name="Gibbs R.A."/>
            <person name="Richards S."/>
        </authorList>
    </citation>
    <scope>NUCLEOTIDE SEQUENCE</scope>
    <source>
        <strain evidence="6">HAZT.00-mixed</strain>
        <tissue evidence="6">Whole organism</tissue>
    </source>
</reference>
<dbReference type="Gene3D" id="2.10.70.10">
    <property type="entry name" value="Complement Module, domain 1"/>
    <property type="match status" value="4"/>
</dbReference>
<evidence type="ECO:0000259" key="5">
    <source>
        <dbReference type="PROSITE" id="PS50923"/>
    </source>
</evidence>
<gene>
    <name evidence="6" type="ORF">HAZT_HAZT008943</name>
</gene>
<evidence type="ECO:0000256" key="3">
    <source>
        <dbReference type="ARBA" id="ARBA00023157"/>
    </source>
</evidence>
<evidence type="ECO:0000256" key="4">
    <source>
        <dbReference type="PROSITE-ProRule" id="PRU00302"/>
    </source>
</evidence>
<dbReference type="SUPFAM" id="SSF48726">
    <property type="entry name" value="Immunoglobulin"/>
    <property type="match status" value="1"/>
</dbReference>
<reference evidence="6" key="3">
    <citation type="submission" date="2019-06" db="EMBL/GenBank/DDBJ databases">
        <authorList>
            <person name="Poynton C."/>
            <person name="Hasenbein S."/>
            <person name="Benoit J.B."/>
            <person name="Sepulveda M.S."/>
            <person name="Poelchau M.F."/>
            <person name="Murali S.C."/>
            <person name="Chen S."/>
            <person name="Glastad K.M."/>
            <person name="Werren J.H."/>
            <person name="Vineis J.H."/>
            <person name="Bowen J.L."/>
            <person name="Friedrich M."/>
            <person name="Jones J."/>
            <person name="Robertson H.M."/>
            <person name="Feyereisen R."/>
            <person name="Mechler-Hickson A."/>
            <person name="Mathers N."/>
            <person name="Lee C.E."/>
            <person name="Colbourne J.K."/>
            <person name="Biales A."/>
            <person name="Johnston J.S."/>
            <person name="Wellborn G.A."/>
            <person name="Rosendale A.J."/>
            <person name="Cridge A.G."/>
            <person name="Munoz-Torres M.C."/>
            <person name="Bain P.A."/>
            <person name="Manny A.R."/>
            <person name="Major K.M."/>
            <person name="Lambert F.N."/>
            <person name="Vulpe C.D."/>
            <person name="Tuck P."/>
            <person name="Blalock B.J."/>
            <person name="Lin Y.-Y."/>
            <person name="Smith M.E."/>
            <person name="Ochoa-Acuna H."/>
            <person name="Chen M.-J.M."/>
            <person name="Childers C.P."/>
            <person name="Qu J."/>
            <person name="Dugan S."/>
            <person name="Lee S.L."/>
            <person name="Chao H."/>
            <person name="Dinh H."/>
            <person name="Han Y."/>
            <person name="Doddapaneni H."/>
            <person name="Worley K.C."/>
            <person name="Muzny D.M."/>
            <person name="Gibbs R.A."/>
            <person name="Richards S."/>
        </authorList>
    </citation>
    <scope>NUCLEOTIDE SEQUENCE</scope>
    <source>
        <strain evidence="6">HAZT.00-mixed</strain>
        <tissue evidence="6">Whole organism</tissue>
    </source>
</reference>
<evidence type="ECO:0000313" key="6">
    <source>
        <dbReference type="EMBL" id="KAA0192257.1"/>
    </source>
</evidence>
<feature type="disulfide bond" evidence="4">
    <location>
        <begin position="166"/>
        <end position="193"/>
    </location>
</feature>
<dbReference type="InterPro" id="IPR000436">
    <property type="entry name" value="Sushi_SCR_CCP_dom"/>
</dbReference>
<dbReference type="CDD" id="cd00033">
    <property type="entry name" value="CCP"/>
    <property type="match status" value="3"/>
</dbReference>